<dbReference type="EMBL" id="JACHDB010000001">
    <property type="protein sequence ID" value="MBB5430771.1"/>
    <property type="molecule type" value="Genomic_DNA"/>
</dbReference>
<keyword evidence="3" id="KW-1185">Reference proteome</keyword>
<feature type="transmembrane region" description="Helical" evidence="1">
    <location>
        <begin position="177"/>
        <end position="197"/>
    </location>
</feature>
<protein>
    <recommendedName>
        <fullName evidence="4">DUF3592 domain-containing protein</fullName>
    </recommendedName>
</protein>
<comment type="caution">
    <text evidence="2">The sequence shown here is derived from an EMBL/GenBank/DDBJ whole genome shotgun (WGS) entry which is preliminary data.</text>
</comment>
<evidence type="ECO:0000256" key="1">
    <source>
        <dbReference type="SAM" id="Phobius"/>
    </source>
</evidence>
<dbReference type="Proteomes" id="UP000572635">
    <property type="component" value="Unassembled WGS sequence"/>
</dbReference>
<feature type="transmembrane region" description="Helical" evidence="1">
    <location>
        <begin position="113"/>
        <end position="133"/>
    </location>
</feature>
<proteinExistence type="predicted"/>
<dbReference type="AlphaFoldDB" id="A0A7W8QI30"/>
<accession>A0A7W8QI30</accession>
<organism evidence="2 3">
    <name type="scientific">Nocardiopsis composta</name>
    <dbReference type="NCBI Taxonomy" id="157465"/>
    <lineage>
        <taxon>Bacteria</taxon>
        <taxon>Bacillati</taxon>
        <taxon>Actinomycetota</taxon>
        <taxon>Actinomycetes</taxon>
        <taxon>Streptosporangiales</taxon>
        <taxon>Nocardiopsidaceae</taxon>
        <taxon>Nocardiopsis</taxon>
    </lineage>
</organism>
<keyword evidence="1" id="KW-1133">Transmembrane helix</keyword>
<reference evidence="2 3" key="1">
    <citation type="submission" date="2020-08" db="EMBL/GenBank/DDBJ databases">
        <title>Sequencing the genomes of 1000 actinobacteria strains.</title>
        <authorList>
            <person name="Klenk H.-P."/>
        </authorList>
    </citation>
    <scope>NUCLEOTIDE SEQUENCE [LARGE SCALE GENOMIC DNA]</scope>
    <source>
        <strain evidence="2 3">DSM 44551</strain>
    </source>
</reference>
<name>A0A7W8QI30_9ACTN</name>
<dbReference type="RefSeq" id="WP_184388887.1">
    <property type="nucleotide sequence ID" value="NZ_BAAAJD010000018.1"/>
</dbReference>
<evidence type="ECO:0000313" key="2">
    <source>
        <dbReference type="EMBL" id="MBB5430771.1"/>
    </source>
</evidence>
<keyword evidence="1" id="KW-0812">Transmembrane</keyword>
<evidence type="ECO:0008006" key="4">
    <source>
        <dbReference type="Google" id="ProtNLM"/>
    </source>
</evidence>
<gene>
    <name evidence="2" type="ORF">HDA36_000855</name>
</gene>
<evidence type="ECO:0000313" key="3">
    <source>
        <dbReference type="Proteomes" id="UP000572635"/>
    </source>
</evidence>
<sequence>MGLLGLGVSSVGVALLFREFRLDLIGVRVPGKVVGIQGGRMSDGGGGGGGGGYKMPYSASVVQYRTLDGDVIRQPHVYRYGGSLRPPEAVGDTVEVLYLPKNPTVFRIAGEPFAAWIGSFLFGLGLSFLVFAAALDGVLPESASPGAACVGAVLLAFGIALIRSAQHKKADPRTRTAMGLCTMLFVLPGLLMFWSGVMG</sequence>
<keyword evidence="1" id="KW-0472">Membrane</keyword>
<feature type="transmembrane region" description="Helical" evidence="1">
    <location>
        <begin position="145"/>
        <end position="165"/>
    </location>
</feature>